<dbReference type="Gene3D" id="3.40.50.300">
    <property type="entry name" value="P-loop containing nucleotide triphosphate hydrolases"/>
    <property type="match status" value="1"/>
</dbReference>
<dbReference type="SUPFAM" id="SSF52540">
    <property type="entry name" value="P-loop containing nucleoside triphosphate hydrolases"/>
    <property type="match status" value="1"/>
</dbReference>
<name>A0A6G7Y3K8_9ACTN</name>
<keyword evidence="2" id="KW-1185">Reference proteome</keyword>
<dbReference type="EMBL" id="CP049865">
    <property type="protein sequence ID" value="QIK71289.1"/>
    <property type="molecule type" value="Genomic_DNA"/>
</dbReference>
<evidence type="ECO:0000313" key="1">
    <source>
        <dbReference type="EMBL" id="QIK71289.1"/>
    </source>
</evidence>
<evidence type="ECO:0000313" key="2">
    <source>
        <dbReference type="Proteomes" id="UP000501058"/>
    </source>
</evidence>
<protein>
    <recommendedName>
        <fullName evidence="3">Shikimate kinase</fullName>
    </recommendedName>
</protein>
<dbReference type="KEGG" id="prv:G7070_02060"/>
<gene>
    <name evidence="1" type="ORF">G7070_02060</name>
</gene>
<reference evidence="1 2" key="1">
    <citation type="submission" date="2020-03" db="EMBL/GenBank/DDBJ databases">
        <title>Propioniciclava sp. nov., isolated from Hydrophilus acuminatus.</title>
        <authorList>
            <person name="Hyun D.-W."/>
            <person name="Bae J.-W."/>
        </authorList>
    </citation>
    <scope>NUCLEOTIDE SEQUENCE [LARGE SCALE GENOMIC DNA]</scope>
    <source>
        <strain evidence="1 2">HDW11</strain>
    </source>
</reference>
<evidence type="ECO:0008006" key="3">
    <source>
        <dbReference type="Google" id="ProtNLM"/>
    </source>
</evidence>
<dbReference type="Proteomes" id="UP000501058">
    <property type="component" value="Chromosome"/>
</dbReference>
<accession>A0A6G7Y3K8</accession>
<dbReference type="RefSeq" id="WP_166231583.1">
    <property type="nucleotide sequence ID" value="NZ_CP049865.1"/>
</dbReference>
<sequence length="115" mass="12235">MNEAAGAASGRLARHCTVVFDGVLGPWFLPAFAAASGLDSLHYAVLTAPLDTCLERIATRRDHPFGDVGAATHMWREFERAEIEGRHRVDATAPAEQVAAAILAGVAAGSLRVRR</sequence>
<dbReference type="InterPro" id="IPR027417">
    <property type="entry name" value="P-loop_NTPase"/>
</dbReference>
<organism evidence="1 2">
    <name type="scientific">Propioniciclava coleopterorum</name>
    <dbReference type="NCBI Taxonomy" id="2714937"/>
    <lineage>
        <taxon>Bacteria</taxon>
        <taxon>Bacillati</taxon>
        <taxon>Actinomycetota</taxon>
        <taxon>Actinomycetes</taxon>
        <taxon>Propionibacteriales</taxon>
        <taxon>Propionibacteriaceae</taxon>
        <taxon>Propioniciclava</taxon>
    </lineage>
</organism>
<proteinExistence type="predicted"/>
<dbReference type="AlphaFoldDB" id="A0A6G7Y3K8"/>